<keyword evidence="2" id="KW-1185">Reference proteome</keyword>
<dbReference type="Proteomes" id="UP000245783">
    <property type="component" value="Unassembled WGS sequence"/>
</dbReference>
<organism evidence="1 2">
    <name type="scientific">Ceraceosorus guamensis</name>
    <dbReference type="NCBI Taxonomy" id="1522189"/>
    <lineage>
        <taxon>Eukaryota</taxon>
        <taxon>Fungi</taxon>
        <taxon>Dikarya</taxon>
        <taxon>Basidiomycota</taxon>
        <taxon>Ustilaginomycotina</taxon>
        <taxon>Exobasidiomycetes</taxon>
        <taxon>Ceraceosorales</taxon>
        <taxon>Ceraceosoraceae</taxon>
        <taxon>Ceraceosorus</taxon>
    </lineage>
</organism>
<dbReference type="GeneID" id="37032141"/>
<evidence type="ECO:0000313" key="2">
    <source>
        <dbReference type="Proteomes" id="UP000245783"/>
    </source>
</evidence>
<evidence type="ECO:0000313" key="1">
    <source>
        <dbReference type="EMBL" id="PWN45932.1"/>
    </source>
</evidence>
<dbReference type="RefSeq" id="XP_025373092.1">
    <property type="nucleotide sequence ID" value="XM_025510271.1"/>
</dbReference>
<accession>A0A316W7Y8</accession>
<dbReference type="AlphaFoldDB" id="A0A316W7Y8"/>
<dbReference type="InParanoid" id="A0A316W7Y8"/>
<proteinExistence type="predicted"/>
<protein>
    <submittedName>
        <fullName evidence="1">Uncharacterized protein</fullName>
    </submittedName>
</protein>
<name>A0A316W7Y8_9BASI</name>
<sequence>MRPKPRRWLERRMVNAHDLEQQSWLDPRGASRSPSCATKPERLTYMCQYVAMFPKPGHARRPRSSVDRSSGSKCSAYKLGIFCLALCTPAAHGAQLGPATHPLFPFLVLALLACLACSSHPSSSS</sequence>
<reference evidence="1 2" key="1">
    <citation type="journal article" date="2018" name="Mol. Biol. Evol.">
        <title>Broad Genomic Sampling Reveals a Smut Pathogenic Ancestry of the Fungal Clade Ustilaginomycotina.</title>
        <authorList>
            <person name="Kijpornyongpan T."/>
            <person name="Mondo S.J."/>
            <person name="Barry K."/>
            <person name="Sandor L."/>
            <person name="Lee J."/>
            <person name="Lipzen A."/>
            <person name="Pangilinan J."/>
            <person name="LaButti K."/>
            <person name="Hainaut M."/>
            <person name="Henrissat B."/>
            <person name="Grigoriev I.V."/>
            <person name="Spatafora J.W."/>
            <person name="Aime M.C."/>
        </authorList>
    </citation>
    <scope>NUCLEOTIDE SEQUENCE [LARGE SCALE GENOMIC DNA]</scope>
    <source>
        <strain evidence="1 2">MCA 4658</strain>
    </source>
</reference>
<dbReference type="EMBL" id="KZ819353">
    <property type="protein sequence ID" value="PWN45932.1"/>
    <property type="molecule type" value="Genomic_DNA"/>
</dbReference>
<gene>
    <name evidence="1" type="ORF">IE81DRAFT_131041</name>
</gene>